<evidence type="ECO:0000313" key="1">
    <source>
        <dbReference type="EMBL" id="RLM70266.1"/>
    </source>
</evidence>
<organism evidence="1 2">
    <name type="scientific">Panicum miliaceum</name>
    <name type="common">Proso millet</name>
    <name type="synonym">Broomcorn millet</name>
    <dbReference type="NCBI Taxonomy" id="4540"/>
    <lineage>
        <taxon>Eukaryota</taxon>
        <taxon>Viridiplantae</taxon>
        <taxon>Streptophyta</taxon>
        <taxon>Embryophyta</taxon>
        <taxon>Tracheophyta</taxon>
        <taxon>Spermatophyta</taxon>
        <taxon>Magnoliopsida</taxon>
        <taxon>Liliopsida</taxon>
        <taxon>Poales</taxon>
        <taxon>Poaceae</taxon>
        <taxon>PACMAD clade</taxon>
        <taxon>Panicoideae</taxon>
        <taxon>Panicodae</taxon>
        <taxon>Paniceae</taxon>
        <taxon>Panicinae</taxon>
        <taxon>Panicum</taxon>
        <taxon>Panicum sect. Panicum</taxon>
    </lineage>
</organism>
<dbReference type="AlphaFoldDB" id="A0A3L6Q5I8"/>
<evidence type="ECO:0000313" key="2">
    <source>
        <dbReference type="Proteomes" id="UP000275267"/>
    </source>
</evidence>
<gene>
    <name evidence="1" type="ORF">C2845_PM17G06820</name>
</gene>
<protein>
    <submittedName>
        <fullName evidence="1">Uncharacterized protein</fullName>
    </submittedName>
</protein>
<name>A0A3L6Q5I8_PANMI</name>
<reference evidence="2" key="1">
    <citation type="journal article" date="2019" name="Nat. Commun.">
        <title>The genome of broomcorn millet.</title>
        <authorList>
            <person name="Zou C."/>
            <person name="Miki D."/>
            <person name="Li D."/>
            <person name="Tang Q."/>
            <person name="Xiao L."/>
            <person name="Rajput S."/>
            <person name="Deng P."/>
            <person name="Jia W."/>
            <person name="Huang R."/>
            <person name="Zhang M."/>
            <person name="Sun Y."/>
            <person name="Hu J."/>
            <person name="Fu X."/>
            <person name="Schnable P.S."/>
            <person name="Li F."/>
            <person name="Zhang H."/>
            <person name="Feng B."/>
            <person name="Zhu X."/>
            <person name="Liu R."/>
            <person name="Schnable J.C."/>
            <person name="Zhu J.-K."/>
            <person name="Zhang H."/>
        </authorList>
    </citation>
    <scope>NUCLEOTIDE SEQUENCE [LARGE SCALE GENOMIC DNA]</scope>
</reference>
<comment type="caution">
    <text evidence="1">The sequence shown here is derived from an EMBL/GenBank/DDBJ whole genome shotgun (WGS) entry which is preliminary data.</text>
</comment>
<accession>A0A3L6Q5I8</accession>
<dbReference type="Proteomes" id="UP000275267">
    <property type="component" value="Unassembled WGS sequence"/>
</dbReference>
<keyword evidence="2" id="KW-1185">Reference proteome</keyword>
<proteinExistence type="predicted"/>
<sequence>MFVYSFFQPNHLNPGLERAIEIVHSDKPLSQADIDLIKVHSEELKDHAPANIRPILDYMDLVCFEQMPTSDESSSSSHRLAEAKPEVVMKDLEEEKARLLKELCNQAETGATAKDLKDERLTLMIRLGRVEREIQRRRNQ</sequence>
<dbReference type="EMBL" id="PQIB02000014">
    <property type="protein sequence ID" value="RLM70266.1"/>
    <property type="molecule type" value="Genomic_DNA"/>
</dbReference>